<protein>
    <submittedName>
        <fullName evidence="3">Uncharacterized protein</fullName>
    </submittedName>
</protein>
<evidence type="ECO:0000313" key="4">
    <source>
        <dbReference type="Proteomes" id="UP000011575"/>
    </source>
</evidence>
<keyword evidence="4" id="KW-1185">Reference proteome</keyword>
<sequence>MSGDGRRSESAPGDVCVPRPADVLGQIPTGASLRTELAAAARSRGRTPAVASELAELREALDEIAIEPVDVETARRRVAAATGEEARLKERIAALRGDVRARRAVDAATDETLGDLESTAAELSSAQTERIAAEQAFERARDRVARTRDERERRLRLRDRLRNRRRDARRELAREMYPAFRDALTEVPGGDETHANGTPSEYEGPAIAASLAAVAVADVDGPVTLGEAAASWIDDREGTVPVVVREVKADTEERGGDRSPAQPGQSDDRRPDV</sequence>
<dbReference type="Proteomes" id="UP000011575">
    <property type="component" value="Unassembled WGS sequence"/>
</dbReference>
<dbReference type="STRING" id="1230454.C461_11844"/>
<proteinExistence type="predicted"/>
<evidence type="ECO:0000313" key="3">
    <source>
        <dbReference type="EMBL" id="EMA66325.1"/>
    </source>
</evidence>
<dbReference type="RefSeq" id="WP_008001490.1">
    <property type="nucleotide sequence ID" value="NZ_AOJI01000027.1"/>
</dbReference>
<dbReference type="EMBL" id="AOJI01000027">
    <property type="protein sequence ID" value="EMA66325.1"/>
    <property type="molecule type" value="Genomic_DNA"/>
</dbReference>
<accession>M0PBV7</accession>
<feature type="coiled-coil region" evidence="1">
    <location>
        <begin position="123"/>
        <end position="171"/>
    </location>
</feature>
<feature type="region of interest" description="Disordered" evidence="2">
    <location>
        <begin position="183"/>
        <end position="203"/>
    </location>
</feature>
<dbReference type="InterPro" id="IPR057178">
    <property type="entry name" value="DUF7856"/>
</dbReference>
<dbReference type="Pfam" id="PF25254">
    <property type="entry name" value="DUF7856"/>
    <property type="match status" value="1"/>
</dbReference>
<evidence type="ECO:0000256" key="2">
    <source>
        <dbReference type="SAM" id="MobiDB-lite"/>
    </source>
</evidence>
<feature type="region of interest" description="Disordered" evidence="2">
    <location>
        <begin position="1"/>
        <end position="23"/>
    </location>
</feature>
<reference evidence="3 4" key="1">
    <citation type="journal article" date="2014" name="PLoS Genet.">
        <title>Phylogenetically driven sequencing of extremely halophilic archaea reveals strategies for static and dynamic osmo-response.</title>
        <authorList>
            <person name="Becker E.A."/>
            <person name="Seitzer P.M."/>
            <person name="Tritt A."/>
            <person name="Larsen D."/>
            <person name="Krusor M."/>
            <person name="Yao A.I."/>
            <person name="Wu D."/>
            <person name="Madern D."/>
            <person name="Eisen J.A."/>
            <person name="Darling A.E."/>
            <person name="Facciotti M.T."/>
        </authorList>
    </citation>
    <scope>NUCLEOTIDE SEQUENCE [LARGE SCALE GENOMIC DNA]</scope>
    <source>
        <strain evidence="3 4">JCM 13560</strain>
    </source>
</reference>
<feature type="region of interest" description="Disordered" evidence="2">
    <location>
        <begin position="246"/>
        <end position="273"/>
    </location>
</feature>
<feature type="compositionally biased region" description="Basic and acidic residues" evidence="2">
    <location>
        <begin position="246"/>
        <end position="257"/>
    </location>
</feature>
<dbReference type="AlphaFoldDB" id="M0PBV7"/>
<keyword evidence="1" id="KW-0175">Coiled coil</keyword>
<organism evidence="3 4">
    <name type="scientific">Halorubrum aidingense JCM 13560</name>
    <dbReference type="NCBI Taxonomy" id="1230454"/>
    <lineage>
        <taxon>Archaea</taxon>
        <taxon>Methanobacteriati</taxon>
        <taxon>Methanobacteriota</taxon>
        <taxon>Stenosarchaea group</taxon>
        <taxon>Halobacteria</taxon>
        <taxon>Halobacteriales</taxon>
        <taxon>Haloferacaceae</taxon>
        <taxon>Halorubrum</taxon>
    </lineage>
</organism>
<comment type="caution">
    <text evidence="3">The sequence shown here is derived from an EMBL/GenBank/DDBJ whole genome shotgun (WGS) entry which is preliminary data.</text>
</comment>
<dbReference type="PATRIC" id="fig|1230454.4.peg.2383"/>
<gene>
    <name evidence="3" type="ORF">C461_11844</name>
</gene>
<evidence type="ECO:0000256" key="1">
    <source>
        <dbReference type="SAM" id="Coils"/>
    </source>
</evidence>
<name>M0PBV7_9EURY</name>